<dbReference type="Proteomes" id="UP000730739">
    <property type="component" value="Unassembled WGS sequence"/>
</dbReference>
<accession>A0ABS4R3D4</accession>
<gene>
    <name evidence="1" type="ORF">J2Z31_003898</name>
</gene>
<organism evidence="1 2">
    <name type="scientific">Sinorhizobium kostiense</name>
    <dbReference type="NCBI Taxonomy" id="76747"/>
    <lineage>
        <taxon>Bacteria</taxon>
        <taxon>Pseudomonadati</taxon>
        <taxon>Pseudomonadota</taxon>
        <taxon>Alphaproteobacteria</taxon>
        <taxon>Hyphomicrobiales</taxon>
        <taxon>Rhizobiaceae</taxon>
        <taxon>Sinorhizobium/Ensifer group</taxon>
        <taxon>Sinorhizobium</taxon>
    </lineage>
</organism>
<protein>
    <submittedName>
        <fullName evidence="1">Uncharacterized protein</fullName>
    </submittedName>
</protein>
<name>A0ABS4R3D4_9HYPH</name>
<sequence length="54" mass="6367">MLSDVFEELLQDHQITRFSAVAEGIVTRLIFCYNFGVRDPVRLKRLTVPFLQKR</sequence>
<comment type="caution">
    <text evidence="1">The sequence shown here is derived from an EMBL/GenBank/DDBJ whole genome shotgun (WGS) entry which is preliminary data.</text>
</comment>
<reference evidence="1 2" key="1">
    <citation type="submission" date="2021-03" db="EMBL/GenBank/DDBJ databases">
        <title>Genomic Encyclopedia of Type Strains, Phase IV (KMG-IV): sequencing the most valuable type-strain genomes for metagenomic binning, comparative biology and taxonomic classification.</title>
        <authorList>
            <person name="Goeker M."/>
        </authorList>
    </citation>
    <scope>NUCLEOTIDE SEQUENCE [LARGE SCALE GENOMIC DNA]</scope>
    <source>
        <strain evidence="1 2">DSM 13372</strain>
    </source>
</reference>
<proteinExistence type="predicted"/>
<dbReference type="EMBL" id="JAGILA010000005">
    <property type="protein sequence ID" value="MBP2237380.1"/>
    <property type="molecule type" value="Genomic_DNA"/>
</dbReference>
<evidence type="ECO:0000313" key="2">
    <source>
        <dbReference type="Proteomes" id="UP000730739"/>
    </source>
</evidence>
<evidence type="ECO:0000313" key="1">
    <source>
        <dbReference type="EMBL" id="MBP2237380.1"/>
    </source>
</evidence>
<keyword evidence="2" id="KW-1185">Reference proteome</keyword>